<proteinExistence type="predicted"/>
<gene>
    <name evidence="2" type="ORF">D7X12_16275</name>
</gene>
<dbReference type="NCBIfam" id="TIGR02267">
    <property type="entry name" value="DUSAM domain"/>
    <property type="match status" value="1"/>
</dbReference>
<keyword evidence="3" id="KW-1185">Reference proteome</keyword>
<sequence length="50" mass="5941">MRALHRMYGHEESGDYDSARQEMRDVLAVEVVPYYRQLAQEQLDDLDDEP</sequence>
<name>A0A3A8NDZ8_9BACT</name>
<reference evidence="3" key="1">
    <citation type="submission" date="2018-09" db="EMBL/GenBank/DDBJ databases">
        <authorList>
            <person name="Livingstone P.G."/>
            <person name="Whitworth D.E."/>
        </authorList>
    </citation>
    <scope>NUCLEOTIDE SEQUENCE [LARGE SCALE GENOMIC DNA]</scope>
    <source>
        <strain evidence="3">CA040B</strain>
    </source>
</reference>
<dbReference type="Pfam" id="PF09543">
    <property type="entry name" value="DUF2379"/>
    <property type="match status" value="1"/>
</dbReference>
<organism evidence="2 3">
    <name type="scientific">Corallococcus sicarius</name>
    <dbReference type="NCBI Taxonomy" id="2316726"/>
    <lineage>
        <taxon>Bacteria</taxon>
        <taxon>Pseudomonadati</taxon>
        <taxon>Myxococcota</taxon>
        <taxon>Myxococcia</taxon>
        <taxon>Myxococcales</taxon>
        <taxon>Cystobacterineae</taxon>
        <taxon>Myxococcaceae</taxon>
        <taxon>Corallococcus</taxon>
    </lineage>
</organism>
<dbReference type="OrthoDB" id="5502188at2"/>
<dbReference type="InterPro" id="IPR011753">
    <property type="entry name" value="DUSAM_dom"/>
</dbReference>
<evidence type="ECO:0000313" key="3">
    <source>
        <dbReference type="Proteomes" id="UP000273405"/>
    </source>
</evidence>
<feature type="domain" description="DUSAM" evidence="1">
    <location>
        <begin position="3"/>
        <end position="46"/>
    </location>
</feature>
<dbReference type="AlphaFoldDB" id="A0A3A8NDZ8"/>
<comment type="caution">
    <text evidence="2">The sequence shown here is derived from an EMBL/GenBank/DDBJ whole genome shotgun (WGS) entry which is preliminary data.</text>
</comment>
<protein>
    <submittedName>
        <fullName evidence="2">DUF2379 domain-containing protein</fullName>
    </submittedName>
</protein>
<accession>A0A3A8NDZ8</accession>
<evidence type="ECO:0000313" key="2">
    <source>
        <dbReference type="EMBL" id="RKH42223.1"/>
    </source>
</evidence>
<dbReference type="Proteomes" id="UP000273405">
    <property type="component" value="Unassembled WGS sequence"/>
</dbReference>
<dbReference type="EMBL" id="RAWG01000091">
    <property type="protein sequence ID" value="RKH42223.1"/>
    <property type="molecule type" value="Genomic_DNA"/>
</dbReference>
<evidence type="ECO:0000259" key="1">
    <source>
        <dbReference type="Pfam" id="PF09543"/>
    </source>
</evidence>